<reference evidence="9" key="2">
    <citation type="submission" date="2021-04" db="EMBL/GenBank/DDBJ databases">
        <authorList>
            <person name="Gilroy R."/>
        </authorList>
    </citation>
    <scope>NUCLEOTIDE SEQUENCE</scope>
    <source>
        <strain evidence="9">G4-2901</strain>
    </source>
</reference>
<dbReference type="CDD" id="cd13565">
    <property type="entry name" value="PBP2_PstS"/>
    <property type="match status" value="1"/>
</dbReference>
<dbReference type="InterPro" id="IPR024370">
    <property type="entry name" value="PBP_domain"/>
</dbReference>
<dbReference type="AlphaFoldDB" id="A0A948WWM2"/>
<reference evidence="9" key="1">
    <citation type="journal article" date="2021" name="PeerJ">
        <title>Extensive microbial diversity within the chicken gut microbiome revealed by metagenomics and culture.</title>
        <authorList>
            <person name="Gilroy R."/>
            <person name="Ravi A."/>
            <person name="Getino M."/>
            <person name="Pursley I."/>
            <person name="Horton D.L."/>
            <person name="Alikhan N.F."/>
            <person name="Baker D."/>
            <person name="Gharbi K."/>
            <person name="Hall N."/>
            <person name="Watson M."/>
            <person name="Adriaenssens E.M."/>
            <person name="Foster-Nyarko E."/>
            <person name="Jarju S."/>
            <person name="Secka A."/>
            <person name="Antonio M."/>
            <person name="Oren A."/>
            <person name="Chaudhuri R.R."/>
            <person name="La Ragione R."/>
            <person name="Hildebrand F."/>
            <person name="Pallen M.J."/>
        </authorList>
    </citation>
    <scope>NUCLEOTIDE SEQUENCE</scope>
    <source>
        <strain evidence="9">G4-2901</strain>
    </source>
</reference>
<dbReference type="PANTHER" id="PTHR42996">
    <property type="entry name" value="PHOSPHATE-BINDING PROTEIN PSTS"/>
    <property type="match status" value="1"/>
</dbReference>
<dbReference type="GO" id="GO:0035435">
    <property type="term" value="P:phosphate ion transmembrane transport"/>
    <property type="evidence" value="ECO:0007669"/>
    <property type="project" value="InterPro"/>
</dbReference>
<dbReference type="PANTHER" id="PTHR42996:SF1">
    <property type="entry name" value="PHOSPHATE-BINDING PROTEIN PSTS"/>
    <property type="match status" value="1"/>
</dbReference>
<comment type="function">
    <text evidence="1">Part of the ABC transporter complex PstSACB involved in phosphate import.</text>
</comment>
<dbReference type="PROSITE" id="PS51257">
    <property type="entry name" value="PROKAR_LIPOPROTEIN"/>
    <property type="match status" value="1"/>
</dbReference>
<dbReference type="Gene3D" id="3.40.190.10">
    <property type="entry name" value="Periplasmic binding protein-like II"/>
    <property type="match status" value="2"/>
</dbReference>
<comment type="subunit">
    <text evidence="3">The complex is composed of two ATP-binding proteins (PstB), two transmembrane proteins (PstC and PstA) and a solute-binding protein (PstS).</text>
</comment>
<organism evidence="9 10">
    <name type="scientific">Candidatus Phocaeicola faecigallinarum</name>
    <dbReference type="NCBI Taxonomy" id="2838732"/>
    <lineage>
        <taxon>Bacteria</taxon>
        <taxon>Pseudomonadati</taxon>
        <taxon>Bacteroidota</taxon>
        <taxon>Bacteroidia</taxon>
        <taxon>Bacteroidales</taxon>
        <taxon>Bacteroidaceae</taxon>
        <taxon>Phocaeicola</taxon>
    </lineage>
</organism>
<evidence type="ECO:0000259" key="8">
    <source>
        <dbReference type="Pfam" id="PF12849"/>
    </source>
</evidence>
<sequence>MKKIYLSLIAGVFAAIVSSCGGQKSNGVELTGAGATFPLPFYTMSFDSYGTTGNNKVSYGGIGSGGGVRNLKDGIVDFAGSDAFLSDKEMSEMKPVVHIPTCMGAVVLAYNLPEVTALNLSGDVIADIFAGKITKWNDERLQKLNPDTKLPEKDIIPAYRSDGSGTTFVFTDYLSKVSEDWKNNFGSGKTVDFKVGQAAKGNPGVAGIIRQTPYSIGYIGSEYAFAQKIPYASVMNVRGELVTPSTESISAAAAGEIPQDTRCSITNADAAGAYPISCFTWLIIYKEQNYSDRTIEQAKATLDMLQYMLSADVQKTTETVHYAPLPQSAIEKSLQNLKEVTFDGQAILK</sequence>
<keyword evidence="4 6" id="KW-0813">Transport</keyword>
<dbReference type="EMBL" id="JAHLFW010000102">
    <property type="protein sequence ID" value="MBU3839067.1"/>
    <property type="molecule type" value="Genomic_DNA"/>
</dbReference>
<evidence type="ECO:0000313" key="10">
    <source>
        <dbReference type="Proteomes" id="UP000783796"/>
    </source>
</evidence>
<dbReference type="GO" id="GO:0043190">
    <property type="term" value="C:ATP-binding cassette (ABC) transporter complex"/>
    <property type="evidence" value="ECO:0007669"/>
    <property type="project" value="InterPro"/>
</dbReference>
<proteinExistence type="inferred from homology"/>
<dbReference type="GO" id="GO:0042301">
    <property type="term" value="F:phosphate ion binding"/>
    <property type="evidence" value="ECO:0007669"/>
    <property type="project" value="InterPro"/>
</dbReference>
<name>A0A948WWM2_9BACT</name>
<dbReference type="Pfam" id="PF12849">
    <property type="entry name" value="PBP_like_2"/>
    <property type="match status" value="1"/>
</dbReference>
<dbReference type="SUPFAM" id="SSF53850">
    <property type="entry name" value="Periplasmic binding protein-like II"/>
    <property type="match status" value="1"/>
</dbReference>
<evidence type="ECO:0000313" key="9">
    <source>
        <dbReference type="EMBL" id="MBU3839067.1"/>
    </source>
</evidence>
<dbReference type="PIRSF" id="PIRSF002756">
    <property type="entry name" value="PstS"/>
    <property type="match status" value="1"/>
</dbReference>
<protein>
    <recommendedName>
        <fullName evidence="6">Phosphate-binding protein</fullName>
    </recommendedName>
</protein>
<evidence type="ECO:0000256" key="5">
    <source>
        <dbReference type="ARBA" id="ARBA00022592"/>
    </source>
</evidence>
<evidence type="ECO:0000256" key="1">
    <source>
        <dbReference type="ARBA" id="ARBA00002841"/>
    </source>
</evidence>
<feature type="signal peptide" evidence="7">
    <location>
        <begin position="1"/>
        <end position="21"/>
    </location>
</feature>
<evidence type="ECO:0000256" key="2">
    <source>
        <dbReference type="ARBA" id="ARBA00008725"/>
    </source>
</evidence>
<gene>
    <name evidence="9" type="primary">pstS</name>
    <name evidence="9" type="ORF">H9777_12315</name>
</gene>
<comment type="caution">
    <text evidence="9">The sequence shown here is derived from an EMBL/GenBank/DDBJ whole genome shotgun (WGS) entry which is preliminary data.</text>
</comment>
<comment type="similarity">
    <text evidence="2 6">Belongs to the PstS family.</text>
</comment>
<dbReference type="Proteomes" id="UP000783796">
    <property type="component" value="Unassembled WGS sequence"/>
</dbReference>
<feature type="domain" description="PBP" evidence="8">
    <location>
        <begin position="28"/>
        <end position="310"/>
    </location>
</feature>
<dbReference type="InterPro" id="IPR050962">
    <property type="entry name" value="Phosphate-bind_PstS"/>
</dbReference>
<dbReference type="NCBIfam" id="TIGR00975">
    <property type="entry name" value="3a0107s03"/>
    <property type="match status" value="1"/>
</dbReference>
<evidence type="ECO:0000256" key="3">
    <source>
        <dbReference type="ARBA" id="ARBA00011529"/>
    </source>
</evidence>
<evidence type="ECO:0000256" key="6">
    <source>
        <dbReference type="PIRNR" id="PIRNR002756"/>
    </source>
</evidence>
<accession>A0A948WWM2</accession>
<evidence type="ECO:0000256" key="4">
    <source>
        <dbReference type="ARBA" id="ARBA00022448"/>
    </source>
</evidence>
<dbReference type="InterPro" id="IPR005673">
    <property type="entry name" value="ABC_phos-bd_PstS"/>
</dbReference>
<evidence type="ECO:0000256" key="7">
    <source>
        <dbReference type="SAM" id="SignalP"/>
    </source>
</evidence>
<keyword evidence="7" id="KW-0732">Signal</keyword>
<feature type="chain" id="PRO_5037751087" description="Phosphate-binding protein" evidence="7">
    <location>
        <begin position="22"/>
        <end position="349"/>
    </location>
</feature>
<keyword evidence="5 6" id="KW-0592">Phosphate transport</keyword>